<name>F3ZVE0_MAHA5</name>
<dbReference type="EMBL" id="CP002360">
    <property type="protein sequence ID" value="AEE95290.1"/>
    <property type="molecule type" value="Genomic_DNA"/>
</dbReference>
<keyword evidence="2" id="KW-1185">Reference proteome</keyword>
<evidence type="ECO:0000313" key="2">
    <source>
        <dbReference type="Proteomes" id="UP000008457"/>
    </source>
</evidence>
<dbReference type="Proteomes" id="UP000008457">
    <property type="component" value="Chromosome"/>
</dbReference>
<accession>F3ZVE0</accession>
<dbReference type="AlphaFoldDB" id="F3ZVE0"/>
<evidence type="ECO:0000313" key="1">
    <source>
        <dbReference type="EMBL" id="AEE95290.1"/>
    </source>
</evidence>
<reference evidence="1 2" key="2">
    <citation type="journal article" date="2011" name="Stand. Genomic Sci.">
        <title>Complete genome sequence of Mahella australiensis type strain (50-1 BON).</title>
        <authorList>
            <person name="Sikorski J."/>
            <person name="Teshima H."/>
            <person name="Nolan M."/>
            <person name="Lucas S."/>
            <person name="Hammon N."/>
            <person name="Deshpande S."/>
            <person name="Cheng J.F."/>
            <person name="Pitluck S."/>
            <person name="Liolios K."/>
            <person name="Pagani I."/>
            <person name="Ivanova N."/>
            <person name="Huntemann M."/>
            <person name="Mavromatis K."/>
            <person name="Ovchinikova G."/>
            <person name="Pati A."/>
            <person name="Tapia R."/>
            <person name="Han C."/>
            <person name="Goodwin L."/>
            <person name="Chen A."/>
            <person name="Palaniappan K."/>
            <person name="Land M."/>
            <person name="Hauser L."/>
            <person name="Ngatchou-Djao O.D."/>
            <person name="Rohde M."/>
            <person name="Pukall R."/>
            <person name="Spring S."/>
            <person name="Abt B."/>
            <person name="Goker M."/>
            <person name="Detter J.C."/>
            <person name="Woyke T."/>
            <person name="Bristow J."/>
            <person name="Markowitz V."/>
            <person name="Hugenholtz P."/>
            <person name="Eisen J.A."/>
            <person name="Kyrpides N.C."/>
            <person name="Klenk H.P."/>
            <person name="Lapidus A."/>
        </authorList>
    </citation>
    <scope>NUCLEOTIDE SEQUENCE [LARGE SCALE GENOMIC DNA]</scope>
    <source>
        <strain evidence="2">DSM 15567 / CIP 107919 / 50-1 BON</strain>
    </source>
</reference>
<reference evidence="2" key="1">
    <citation type="submission" date="2010-11" db="EMBL/GenBank/DDBJ databases">
        <title>The complete genome of Mahella australiensis DSM 15567.</title>
        <authorList>
            <consortium name="US DOE Joint Genome Institute (JGI-PGF)"/>
            <person name="Lucas S."/>
            <person name="Copeland A."/>
            <person name="Lapidus A."/>
            <person name="Bruce D."/>
            <person name="Goodwin L."/>
            <person name="Pitluck S."/>
            <person name="Kyrpides N."/>
            <person name="Mavromatis K."/>
            <person name="Pagani I."/>
            <person name="Ivanova N."/>
            <person name="Teshima H."/>
            <person name="Brettin T."/>
            <person name="Detter J.C."/>
            <person name="Han C."/>
            <person name="Tapia R."/>
            <person name="Land M."/>
            <person name="Hauser L."/>
            <person name="Markowitz V."/>
            <person name="Cheng J.-F."/>
            <person name="Hugenholtz P."/>
            <person name="Woyke T."/>
            <person name="Wu D."/>
            <person name="Spring S."/>
            <person name="Pukall R."/>
            <person name="Steenblock K."/>
            <person name="Schneider S."/>
            <person name="Klenk H.-P."/>
            <person name="Eisen J.A."/>
        </authorList>
    </citation>
    <scope>NUCLEOTIDE SEQUENCE [LARGE SCALE GENOMIC DNA]</scope>
    <source>
        <strain evidence="2">DSM 15567 / CIP 107919 / 50-1 BON</strain>
    </source>
</reference>
<dbReference type="STRING" id="697281.Mahau_0067"/>
<dbReference type="HOGENOM" id="CLU_1914537_0_0_9"/>
<dbReference type="KEGG" id="mas:Mahau_0067"/>
<sequence length="132" mass="14624">MYWVVKAMDAIDAMIAATNNLIAENPSKISIHRTEYIEDENGGRKKVEITLPPFSGRLVPSAAKPQMVRDEAGGLVRASWTLIAPPEADIRVGSDVEDTFIVNGQTFKVVGVIYRKWHDQAYAIHAEAEVML</sequence>
<gene>
    <name evidence="1" type="ordered locus">Mahau_0067</name>
</gene>
<proteinExistence type="predicted"/>
<organism evidence="1 2">
    <name type="scientific">Mahella australiensis (strain DSM 15567 / CIP 107919 / 50-1 BON)</name>
    <dbReference type="NCBI Taxonomy" id="697281"/>
    <lineage>
        <taxon>Bacteria</taxon>
        <taxon>Bacillati</taxon>
        <taxon>Bacillota</taxon>
        <taxon>Clostridia</taxon>
        <taxon>Thermoanaerobacterales</taxon>
        <taxon>Thermoanaerobacterales Family IV. Incertae Sedis</taxon>
        <taxon>Mahella</taxon>
    </lineage>
</organism>
<protein>
    <submittedName>
        <fullName evidence="1">Phage head-tail adaptor</fullName>
    </submittedName>
</protein>